<evidence type="ECO:0000256" key="5">
    <source>
        <dbReference type="HAMAP-Rule" id="MF_00213"/>
    </source>
</evidence>
<evidence type="ECO:0000256" key="2">
    <source>
        <dbReference type="ARBA" id="ARBA00022596"/>
    </source>
</evidence>
<dbReference type="GO" id="GO:0008270">
    <property type="term" value="F:zinc ion binding"/>
    <property type="evidence" value="ECO:0007669"/>
    <property type="project" value="UniProtKB-UniRule"/>
</dbReference>
<feature type="binding site" evidence="5">
    <location>
        <position position="92"/>
    </location>
    <ligand>
        <name>Zn(2+)</name>
        <dbReference type="ChEBI" id="CHEBI:29105"/>
    </ligand>
</feature>
<dbReference type="AlphaFoldDB" id="A0A8J6T7I9"/>
<sequence>MHEMSIAQSLIDIIKEEMHKHNAKVLKSVRLDIGQLSAIVPESLSFCFEIMTSGTELEGAELIMEIIPLKGTCQECSREFEIKEYAFECPHCSSPNIDTIAGQELSIVEMEVD</sequence>
<dbReference type="PANTHER" id="PTHR34535">
    <property type="entry name" value="HYDROGENASE MATURATION FACTOR HYPA"/>
    <property type="match status" value="1"/>
</dbReference>
<dbReference type="InterPro" id="IPR000688">
    <property type="entry name" value="HypA/HybF"/>
</dbReference>
<feature type="binding site" evidence="5">
    <location>
        <position position="89"/>
    </location>
    <ligand>
        <name>Zn(2+)</name>
        <dbReference type="ChEBI" id="CHEBI:29105"/>
    </ligand>
</feature>
<comment type="function">
    <text evidence="5">Involved in the maturation of [NiFe] hydrogenases. Required for nickel insertion into the metal center of the hydrogenase.</text>
</comment>
<evidence type="ECO:0000313" key="7">
    <source>
        <dbReference type="Proteomes" id="UP000650524"/>
    </source>
</evidence>
<keyword evidence="2 5" id="KW-0533">Nickel</keyword>
<dbReference type="HAMAP" id="MF_00213">
    <property type="entry name" value="HypA_HybF"/>
    <property type="match status" value="1"/>
</dbReference>
<gene>
    <name evidence="5 6" type="primary">hypA</name>
    <name evidence="6" type="ORF">H8E19_03385</name>
</gene>
<proteinExistence type="inferred from homology"/>
<evidence type="ECO:0000256" key="4">
    <source>
        <dbReference type="ARBA" id="ARBA00022833"/>
    </source>
</evidence>
<dbReference type="PIRSF" id="PIRSF004761">
    <property type="entry name" value="Hydrgn_mat_HypA"/>
    <property type="match status" value="1"/>
</dbReference>
<dbReference type="PANTHER" id="PTHR34535:SF3">
    <property type="entry name" value="HYDROGENASE MATURATION FACTOR HYPA"/>
    <property type="match status" value="1"/>
</dbReference>
<keyword evidence="4 5" id="KW-0862">Zinc</keyword>
<reference evidence="6 7" key="1">
    <citation type="submission" date="2020-08" db="EMBL/GenBank/DDBJ databases">
        <title>Bridging the membrane lipid divide: bacteria of the FCB group superphylum have the potential to synthesize archaeal ether lipids.</title>
        <authorList>
            <person name="Villanueva L."/>
            <person name="Von Meijenfeldt F.A.B."/>
            <person name="Westbye A.B."/>
            <person name="Yadav S."/>
            <person name="Hopmans E.C."/>
            <person name="Dutilh B.E."/>
            <person name="Sinninghe Damste J.S."/>
        </authorList>
    </citation>
    <scope>NUCLEOTIDE SEQUENCE [LARGE SCALE GENOMIC DNA]</scope>
    <source>
        <strain evidence="6">NIOZ-UU27</strain>
    </source>
</reference>
<accession>A0A8J6T7I9</accession>
<organism evidence="6 7">
    <name type="scientific">Candidatus Desulfacyla euxinica</name>
    <dbReference type="NCBI Taxonomy" id="2841693"/>
    <lineage>
        <taxon>Bacteria</taxon>
        <taxon>Deltaproteobacteria</taxon>
        <taxon>Candidatus Desulfacyla</taxon>
    </lineage>
</organism>
<comment type="similarity">
    <text evidence="1 5">Belongs to the HypA/HybF family.</text>
</comment>
<evidence type="ECO:0000256" key="1">
    <source>
        <dbReference type="ARBA" id="ARBA00010748"/>
    </source>
</evidence>
<comment type="caution">
    <text evidence="6">The sequence shown here is derived from an EMBL/GenBank/DDBJ whole genome shotgun (WGS) entry which is preliminary data.</text>
</comment>
<evidence type="ECO:0000256" key="3">
    <source>
        <dbReference type="ARBA" id="ARBA00022723"/>
    </source>
</evidence>
<dbReference type="Pfam" id="PF01155">
    <property type="entry name" value="HypA"/>
    <property type="match status" value="1"/>
</dbReference>
<dbReference type="InterPro" id="IPR020538">
    <property type="entry name" value="Hydgase_Ni_incorp_HypA/HybF_CS"/>
</dbReference>
<dbReference type="Proteomes" id="UP000650524">
    <property type="component" value="Unassembled WGS sequence"/>
</dbReference>
<name>A0A8J6T7I9_9DELT</name>
<feature type="binding site" evidence="5">
    <location>
        <position position="73"/>
    </location>
    <ligand>
        <name>Zn(2+)</name>
        <dbReference type="ChEBI" id="CHEBI:29105"/>
    </ligand>
</feature>
<dbReference type="Gene3D" id="3.30.2320.80">
    <property type="match status" value="1"/>
</dbReference>
<dbReference type="GO" id="GO:0051604">
    <property type="term" value="P:protein maturation"/>
    <property type="evidence" value="ECO:0007669"/>
    <property type="project" value="InterPro"/>
</dbReference>
<feature type="binding site" evidence="5">
    <location>
        <position position="2"/>
    </location>
    <ligand>
        <name>Ni(2+)</name>
        <dbReference type="ChEBI" id="CHEBI:49786"/>
    </ligand>
</feature>
<feature type="binding site" evidence="5">
    <location>
        <position position="76"/>
    </location>
    <ligand>
        <name>Zn(2+)</name>
        <dbReference type="ChEBI" id="CHEBI:29105"/>
    </ligand>
</feature>
<keyword evidence="3 5" id="KW-0479">Metal-binding</keyword>
<dbReference type="EMBL" id="JACNJD010000135">
    <property type="protein sequence ID" value="MBC8176423.1"/>
    <property type="molecule type" value="Genomic_DNA"/>
</dbReference>
<protein>
    <recommendedName>
        <fullName evidence="5">Hydrogenase maturation factor HypA</fullName>
    </recommendedName>
</protein>
<evidence type="ECO:0000313" key="6">
    <source>
        <dbReference type="EMBL" id="MBC8176423.1"/>
    </source>
</evidence>
<dbReference type="PROSITE" id="PS01249">
    <property type="entry name" value="HYPA"/>
    <property type="match status" value="1"/>
</dbReference>
<dbReference type="NCBIfam" id="TIGR00100">
    <property type="entry name" value="hypA"/>
    <property type="match status" value="1"/>
</dbReference>
<dbReference type="GO" id="GO:0016151">
    <property type="term" value="F:nickel cation binding"/>
    <property type="evidence" value="ECO:0007669"/>
    <property type="project" value="UniProtKB-UniRule"/>
</dbReference>